<evidence type="ECO:0000313" key="1">
    <source>
        <dbReference type="EMBL" id="KAJ3185481.1"/>
    </source>
</evidence>
<accession>A0AAD5TSA5</accession>
<dbReference type="EMBL" id="JADGJQ010000001">
    <property type="protein sequence ID" value="KAJ3185481.1"/>
    <property type="molecule type" value="Genomic_DNA"/>
</dbReference>
<keyword evidence="2" id="KW-1185">Reference proteome</keyword>
<comment type="caution">
    <text evidence="1">The sequence shown here is derived from an EMBL/GenBank/DDBJ whole genome shotgun (WGS) entry which is preliminary data.</text>
</comment>
<reference evidence="1" key="1">
    <citation type="submission" date="2020-05" db="EMBL/GenBank/DDBJ databases">
        <title>Phylogenomic resolution of chytrid fungi.</title>
        <authorList>
            <person name="Stajich J.E."/>
            <person name="Amses K."/>
            <person name="Simmons R."/>
            <person name="Seto K."/>
            <person name="Myers J."/>
            <person name="Bonds A."/>
            <person name="Quandt C.A."/>
            <person name="Barry K."/>
            <person name="Liu P."/>
            <person name="Grigoriev I."/>
            <person name="Longcore J.E."/>
            <person name="James T.Y."/>
        </authorList>
    </citation>
    <scope>NUCLEOTIDE SEQUENCE</scope>
    <source>
        <strain evidence="1">JEL0379</strain>
    </source>
</reference>
<organism evidence="1 2">
    <name type="scientific">Geranomyces variabilis</name>
    <dbReference type="NCBI Taxonomy" id="109894"/>
    <lineage>
        <taxon>Eukaryota</taxon>
        <taxon>Fungi</taxon>
        <taxon>Fungi incertae sedis</taxon>
        <taxon>Chytridiomycota</taxon>
        <taxon>Chytridiomycota incertae sedis</taxon>
        <taxon>Chytridiomycetes</taxon>
        <taxon>Spizellomycetales</taxon>
        <taxon>Powellomycetaceae</taxon>
        <taxon>Geranomyces</taxon>
    </lineage>
</organism>
<gene>
    <name evidence="1" type="ORF">HDU87_000103</name>
</gene>
<name>A0AAD5TSA5_9FUNG</name>
<evidence type="ECO:0000313" key="2">
    <source>
        <dbReference type="Proteomes" id="UP001212152"/>
    </source>
</evidence>
<proteinExistence type="predicted"/>
<sequence>MADMDETRIQVLVNVAKSLAVLSEYTGEILLRRPLARGEVPSAALQHLETIIRQVLGPAALNCAPGGHDHLVQMSNRTAECLAALSAGPVLSAVNMLRRHCVAGSNRALDDQIKDAVACAYHTDMPKALRSELPKAVLEMAIAQSCDLQTFYGHVVAMTLGKDITVEAFRGLIPFFDTEKRCRSASVLVSAEHLILEGARTPEFLRIIGRGPFRDMWEVLRHLLWKEARIWLGSWLDIVKPLTTFAMGRAVAQVLLKSLDTSEHPRSGVPFFQLVGKPMIVTANDTCTMLIASLDPGKAKYNSLASPLEIEMVLLLDIADQTYAEYAGPDVPRRADFAAGGSLHDFLISRNVGAIWNSPMSPNSAIADIAADPKIMALLRAVVSDGNIGGSSAAARMAYDAFDDIDDDSGENA</sequence>
<dbReference type="Proteomes" id="UP001212152">
    <property type="component" value="Unassembled WGS sequence"/>
</dbReference>
<protein>
    <submittedName>
        <fullName evidence="1">Uncharacterized protein</fullName>
    </submittedName>
</protein>
<dbReference type="AlphaFoldDB" id="A0AAD5TSA5"/>